<gene>
    <name evidence="1" type="ORF">F383_25010</name>
</gene>
<sequence>MAIRHARVLGCVKIREAIDLDHTANHTPLCQLVVY</sequence>
<evidence type="ECO:0000313" key="2">
    <source>
        <dbReference type="Proteomes" id="UP000032142"/>
    </source>
</evidence>
<dbReference type="EMBL" id="KN411270">
    <property type="protein sequence ID" value="KHG18726.1"/>
    <property type="molecule type" value="Genomic_DNA"/>
</dbReference>
<accession>A0A0B0P5U3</accession>
<keyword evidence="2" id="KW-1185">Reference proteome</keyword>
<reference evidence="2" key="1">
    <citation type="submission" date="2014-09" db="EMBL/GenBank/DDBJ databases">
        <authorList>
            <person name="Mudge J."/>
            <person name="Ramaraj T."/>
            <person name="Lindquist I.E."/>
            <person name="Bharti A.K."/>
            <person name="Sundararajan A."/>
            <person name="Cameron C.T."/>
            <person name="Woodward J.E."/>
            <person name="May G.D."/>
            <person name="Brubaker C."/>
            <person name="Broadhvest J."/>
            <person name="Wilkins T.A."/>
        </authorList>
    </citation>
    <scope>NUCLEOTIDE SEQUENCE</scope>
    <source>
        <strain evidence="2">cv. AKA8401</strain>
    </source>
</reference>
<evidence type="ECO:0000313" key="1">
    <source>
        <dbReference type="EMBL" id="KHG18726.1"/>
    </source>
</evidence>
<organism evidence="1 2">
    <name type="scientific">Gossypium arboreum</name>
    <name type="common">Tree cotton</name>
    <name type="synonym">Gossypium nanking</name>
    <dbReference type="NCBI Taxonomy" id="29729"/>
    <lineage>
        <taxon>Eukaryota</taxon>
        <taxon>Viridiplantae</taxon>
        <taxon>Streptophyta</taxon>
        <taxon>Embryophyta</taxon>
        <taxon>Tracheophyta</taxon>
        <taxon>Spermatophyta</taxon>
        <taxon>Magnoliopsida</taxon>
        <taxon>eudicotyledons</taxon>
        <taxon>Gunneridae</taxon>
        <taxon>Pentapetalae</taxon>
        <taxon>rosids</taxon>
        <taxon>malvids</taxon>
        <taxon>Malvales</taxon>
        <taxon>Malvaceae</taxon>
        <taxon>Malvoideae</taxon>
        <taxon>Gossypium</taxon>
    </lineage>
</organism>
<dbReference type="AlphaFoldDB" id="A0A0B0P5U3"/>
<dbReference type="Proteomes" id="UP000032142">
    <property type="component" value="Unassembled WGS sequence"/>
</dbReference>
<proteinExistence type="predicted"/>
<name>A0A0B0P5U3_GOSAR</name>
<protein>
    <submittedName>
        <fullName evidence="1">Uncharacterized protein</fullName>
    </submittedName>
</protein>